<evidence type="ECO:0000313" key="2">
    <source>
        <dbReference type="EMBL" id="THW85128.1"/>
    </source>
</evidence>
<feature type="compositionally biased region" description="Acidic residues" evidence="1">
    <location>
        <begin position="62"/>
        <end position="78"/>
    </location>
</feature>
<evidence type="ECO:0000313" key="3">
    <source>
        <dbReference type="Proteomes" id="UP000304928"/>
    </source>
</evidence>
<name>A0A4S9AXZ5_AURPU</name>
<reference evidence="2 3" key="1">
    <citation type="submission" date="2018-10" db="EMBL/GenBank/DDBJ databases">
        <title>Fifty Aureobasidium pullulans genomes reveal a recombining polyextremotolerant generalist.</title>
        <authorList>
            <person name="Gostincar C."/>
            <person name="Turk M."/>
            <person name="Zajc J."/>
            <person name="Gunde-Cimerman N."/>
        </authorList>
    </citation>
    <scope>NUCLEOTIDE SEQUENCE [LARGE SCALE GENOMIC DNA]</scope>
    <source>
        <strain evidence="2 3">EXF-10507</strain>
    </source>
</reference>
<protein>
    <submittedName>
        <fullName evidence="2">Uncharacterized protein</fullName>
    </submittedName>
</protein>
<feature type="region of interest" description="Disordered" evidence="1">
    <location>
        <begin position="39"/>
        <end position="82"/>
    </location>
</feature>
<sequence>MHMVETAMYIEPPSYFLPHIPATRQIRYVDLTVFSQSQNQSKAVPDQKERELPVQDSPTETSDSESSTDSDSDTDDSENPVRGSVTRRIPIWGTFKHWSATILRFLIYSPFRNMFVQLFTSSRAPSTTIAPVRKRPTLVEQWENRSPNFSFALTPLERSNIETRESSSSSGWHDHCFCGQRIMRGKRCTRHMRR</sequence>
<dbReference type="Proteomes" id="UP000304928">
    <property type="component" value="Unassembled WGS sequence"/>
</dbReference>
<organism evidence="2 3">
    <name type="scientific">Aureobasidium pullulans</name>
    <name type="common">Black yeast</name>
    <name type="synonym">Pullularia pullulans</name>
    <dbReference type="NCBI Taxonomy" id="5580"/>
    <lineage>
        <taxon>Eukaryota</taxon>
        <taxon>Fungi</taxon>
        <taxon>Dikarya</taxon>
        <taxon>Ascomycota</taxon>
        <taxon>Pezizomycotina</taxon>
        <taxon>Dothideomycetes</taxon>
        <taxon>Dothideomycetidae</taxon>
        <taxon>Dothideales</taxon>
        <taxon>Saccotheciaceae</taxon>
        <taxon>Aureobasidium</taxon>
    </lineage>
</organism>
<proteinExistence type="predicted"/>
<accession>A0A4S9AXZ5</accession>
<gene>
    <name evidence="2" type="ORF">D6D15_08295</name>
</gene>
<dbReference type="EMBL" id="QZAR01000192">
    <property type="protein sequence ID" value="THW85128.1"/>
    <property type="molecule type" value="Genomic_DNA"/>
</dbReference>
<dbReference type="AlphaFoldDB" id="A0A4S9AXZ5"/>
<comment type="caution">
    <text evidence="2">The sequence shown here is derived from an EMBL/GenBank/DDBJ whole genome shotgun (WGS) entry which is preliminary data.</text>
</comment>
<evidence type="ECO:0000256" key="1">
    <source>
        <dbReference type="SAM" id="MobiDB-lite"/>
    </source>
</evidence>